<dbReference type="EMBL" id="JAREWH010000016">
    <property type="protein sequence ID" value="MDN3193381.1"/>
    <property type="molecule type" value="Genomic_DNA"/>
</dbReference>
<reference evidence="1" key="1">
    <citation type="journal article" date="2023" name="Pathogens">
        <title>Prevalence of Enterococcus spp. and the Whole-Genome Characteristics of Enterococcus faecium and Enterococcus faecalis Strains Isolated from Free-Living Birds in Poland.</title>
        <authorList>
            <person name="Kwit R."/>
            <person name="Zajac M."/>
            <person name="Smialowska-Weglinska A."/>
            <person name="Skarzynska M."/>
            <person name="Bomba A."/>
            <person name="Lalak A."/>
            <person name="Skrzypiec E."/>
            <person name="Wojdat D."/>
            <person name="Koza W."/>
            <person name="Mikos-Wojewoda E."/>
            <person name="Pasim P."/>
            <person name="Skora M."/>
            <person name="Polak M."/>
            <person name="Wiacek J."/>
            <person name="Wasyl D."/>
        </authorList>
    </citation>
    <scope>NUCLEOTIDE SEQUENCE</scope>
    <source>
        <strain evidence="1">691B_2</strain>
    </source>
</reference>
<gene>
    <name evidence="1" type="ORF">P0E79_12865</name>
</gene>
<sequence>MNTLYEKEIQEWIYKNLVDKHKGAEITGQSVKGFEQSVRLKYITPFYENEGAGPAKIRLYKISDLEEYAKTKKK</sequence>
<evidence type="ECO:0000313" key="1">
    <source>
        <dbReference type="EMBL" id="MDN3193381.1"/>
    </source>
</evidence>
<comment type="caution">
    <text evidence="1">The sequence shown here is derived from an EMBL/GenBank/DDBJ whole genome shotgun (WGS) entry which is preliminary data.</text>
</comment>
<dbReference type="Proteomes" id="UP001173174">
    <property type="component" value="Unassembled WGS sequence"/>
</dbReference>
<reference evidence="1" key="2">
    <citation type="submission" date="2023-03" db="EMBL/GenBank/DDBJ databases">
        <authorList>
            <person name="Zajac M."/>
            <person name="Kwit R."/>
            <person name="Wasyl D."/>
        </authorList>
    </citation>
    <scope>NUCLEOTIDE SEQUENCE</scope>
    <source>
        <strain evidence="1">691B_2</strain>
    </source>
</reference>
<evidence type="ECO:0000313" key="2">
    <source>
        <dbReference type="Proteomes" id="UP001173174"/>
    </source>
</evidence>
<organism evidence="1 2">
    <name type="scientific">Enterococcus faecalis</name>
    <name type="common">Streptococcus faecalis</name>
    <dbReference type="NCBI Taxonomy" id="1351"/>
    <lineage>
        <taxon>Bacteria</taxon>
        <taxon>Bacillati</taxon>
        <taxon>Bacillota</taxon>
        <taxon>Bacilli</taxon>
        <taxon>Lactobacillales</taxon>
        <taxon>Enterococcaceae</taxon>
        <taxon>Enterococcus</taxon>
    </lineage>
</organism>
<accession>A0AAW7KDS4</accession>
<protein>
    <submittedName>
        <fullName evidence="1">Uncharacterized protein</fullName>
    </submittedName>
</protein>
<proteinExistence type="predicted"/>
<dbReference type="RefSeq" id="WP_016618880.1">
    <property type="nucleotide sequence ID" value="NZ_CAKOCZ010000027.1"/>
</dbReference>
<dbReference type="AlphaFoldDB" id="A0AAW7KDS4"/>
<name>A0AAW7KDS4_ENTFL</name>